<protein>
    <submittedName>
        <fullName evidence="2">RelA/SpoT family protein</fullName>
    </submittedName>
</protein>
<accession>A0A0G1XIQ9</accession>
<dbReference type="InterPro" id="IPR003607">
    <property type="entry name" value="HD/PDEase_dom"/>
</dbReference>
<evidence type="ECO:0000259" key="1">
    <source>
        <dbReference type="SMART" id="SM00471"/>
    </source>
</evidence>
<proteinExistence type="predicted"/>
<dbReference type="GO" id="GO:0008893">
    <property type="term" value="F:guanosine-3',5'-bis(diphosphate) 3'-diphosphatase activity"/>
    <property type="evidence" value="ECO:0007669"/>
    <property type="project" value="TreeGrafter"/>
</dbReference>
<dbReference type="AlphaFoldDB" id="A0A0G1XIQ9"/>
<gene>
    <name evidence="2" type="ORF">UY72_C0002G0016</name>
</gene>
<comment type="caution">
    <text evidence="2">The sequence shown here is derived from an EMBL/GenBank/DDBJ whole genome shotgun (WGS) entry which is preliminary data.</text>
</comment>
<dbReference type="Gene3D" id="1.10.3210.10">
    <property type="entry name" value="Hypothetical protein af1432"/>
    <property type="match status" value="1"/>
</dbReference>
<reference evidence="2 3" key="1">
    <citation type="journal article" date="2015" name="Nature">
        <title>rRNA introns, odd ribosomes, and small enigmatic genomes across a large radiation of phyla.</title>
        <authorList>
            <person name="Brown C.T."/>
            <person name="Hug L.A."/>
            <person name="Thomas B.C."/>
            <person name="Sharon I."/>
            <person name="Castelle C.J."/>
            <person name="Singh A."/>
            <person name="Wilkins M.J."/>
            <person name="Williams K.H."/>
            <person name="Banfield J.F."/>
        </authorList>
    </citation>
    <scope>NUCLEOTIDE SEQUENCE [LARGE SCALE GENOMIC DNA]</scope>
</reference>
<sequence length="183" mass="20881">MVPLTILPMQTYTLEERAEQLVRTEIQGTRKGSKIPAYKHSLNVAGTLRRHGFDGETILAGLLHDVVEDSHVTFDELANMGFSERTLRIVKLVTHDNDIPSGTVRWVKMIGRLIDANDIEAWTVKVADTLDNYRSSESLPSERRDFMRMVKAPLIVALTRDMLGHTKIWKELDTEVKLKKITR</sequence>
<name>A0A0G1XIQ9_9BACT</name>
<dbReference type="SUPFAM" id="SSF109604">
    <property type="entry name" value="HD-domain/PDEase-like"/>
    <property type="match status" value="1"/>
</dbReference>
<evidence type="ECO:0000313" key="2">
    <source>
        <dbReference type="EMBL" id="KKW30841.1"/>
    </source>
</evidence>
<dbReference type="Pfam" id="PF13328">
    <property type="entry name" value="HD_4"/>
    <property type="match status" value="1"/>
</dbReference>
<organism evidence="2 3">
    <name type="scientific">Candidatus Uhrbacteria bacterium GW2011_GWD2_52_7</name>
    <dbReference type="NCBI Taxonomy" id="1618989"/>
    <lineage>
        <taxon>Bacteria</taxon>
        <taxon>Candidatus Uhriibacteriota</taxon>
    </lineage>
</organism>
<dbReference type="SMART" id="SM00471">
    <property type="entry name" value="HDc"/>
    <property type="match status" value="1"/>
</dbReference>
<feature type="domain" description="HD/PDEase" evidence="1">
    <location>
        <begin position="33"/>
        <end position="142"/>
    </location>
</feature>
<evidence type="ECO:0000313" key="3">
    <source>
        <dbReference type="Proteomes" id="UP000034846"/>
    </source>
</evidence>
<dbReference type="Proteomes" id="UP000034846">
    <property type="component" value="Unassembled WGS sequence"/>
</dbReference>
<dbReference type="PANTHER" id="PTHR46246:SF1">
    <property type="entry name" value="GUANOSINE-3',5'-BIS(DIPHOSPHATE) 3'-PYROPHOSPHOHYDROLASE MESH1"/>
    <property type="match status" value="1"/>
</dbReference>
<dbReference type="EMBL" id="LCRD01000002">
    <property type="protein sequence ID" value="KKW30841.1"/>
    <property type="molecule type" value="Genomic_DNA"/>
</dbReference>
<dbReference type="PATRIC" id="fig|1618989.3.peg.43"/>
<dbReference type="PANTHER" id="PTHR46246">
    <property type="entry name" value="GUANOSINE-3',5'-BIS(DIPHOSPHATE) 3'-PYROPHOSPHOHYDROLASE MESH1"/>
    <property type="match status" value="1"/>
</dbReference>
<dbReference type="InterPro" id="IPR052194">
    <property type="entry name" value="MESH1"/>
</dbReference>